<feature type="compositionally biased region" description="Low complexity" evidence="1">
    <location>
        <begin position="169"/>
        <end position="182"/>
    </location>
</feature>
<protein>
    <submittedName>
        <fullName evidence="2">Uncharacterized protein</fullName>
    </submittedName>
</protein>
<evidence type="ECO:0000313" key="2">
    <source>
        <dbReference type="EMBL" id="EGU82562.1"/>
    </source>
</evidence>
<dbReference type="Pfam" id="PF04749">
    <property type="entry name" value="PLAC8"/>
    <property type="match status" value="1"/>
</dbReference>
<feature type="region of interest" description="Disordered" evidence="1">
    <location>
        <begin position="137"/>
        <end position="252"/>
    </location>
</feature>
<gene>
    <name evidence="2" type="ORF">FOXB_06928</name>
</gene>
<organism evidence="2">
    <name type="scientific">Fusarium oxysporum (strain Fo5176)</name>
    <name type="common">Fusarium vascular wilt</name>
    <dbReference type="NCBI Taxonomy" id="660025"/>
    <lineage>
        <taxon>Eukaryota</taxon>
        <taxon>Fungi</taxon>
        <taxon>Dikarya</taxon>
        <taxon>Ascomycota</taxon>
        <taxon>Pezizomycotina</taxon>
        <taxon>Sordariomycetes</taxon>
        <taxon>Hypocreomycetidae</taxon>
        <taxon>Hypocreales</taxon>
        <taxon>Nectriaceae</taxon>
        <taxon>Fusarium</taxon>
        <taxon>Fusarium oxysporum species complex</taxon>
    </lineage>
</organism>
<name>F9FKJ9_FUSOF</name>
<sequence>MEKPFAGQWLYDDEDLAPVNVLWKAIFCPCIVYGRSKKSYGDAVDREYEYDSPPNGHVRFRVSLCKSTTLTCLVYGILISRLRSDVRDLYNIQGTRNEDNLYGCCYPYDTLIQIEHELINHGHHRRRSCCGYETEPSMTTSLSTSRSHSKVTTCDTEPDESLPCIPEGSSECTSSTSSASSRSKPRERSIAQDPVAPTDATLDHSHDLSKDPKGPYRTNAPHRLKDDSSAPVYPPSIHQLRTDTKAPASPPAVHRHDLFQDASETNETQPNHDIGFDRVETYRASPDHQLRQDEKTPGAFPSSHHLHHDTVIRTKAPRQHMLEDDEQGPSRSGTRGPHHLHEDKVYVVTEALVQDVQTLWSHMVSELAGYACDQVKFVANAERMLLSRLPASDLQLDASALHISIIKRGSTRTRHESSRVVWPLIGPVSVEAIAGWRSSDQLKDDNQLDFCVRQGCDETMVAYWRPCTELAGHNSKTSLGIEFRLAQIKEHELALY</sequence>
<dbReference type="STRING" id="660025.F9FKJ9"/>
<comment type="caution">
    <text evidence="2">The sequence shown here is derived from an EMBL/GenBank/DDBJ whole genome shotgun (WGS) entry which is preliminary data.</text>
</comment>
<feature type="compositionally biased region" description="Basic and acidic residues" evidence="1">
    <location>
        <begin position="201"/>
        <end position="214"/>
    </location>
</feature>
<dbReference type="EMBL" id="AFQF01002099">
    <property type="protein sequence ID" value="EGU82562.1"/>
    <property type="molecule type" value="Genomic_DNA"/>
</dbReference>
<dbReference type="AlphaFoldDB" id="F9FKJ9"/>
<dbReference type="OrthoDB" id="1045822at2759"/>
<evidence type="ECO:0000256" key="1">
    <source>
        <dbReference type="SAM" id="MobiDB-lite"/>
    </source>
</evidence>
<proteinExistence type="predicted"/>
<feature type="compositionally biased region" description="Polar residues" evidence="1">
    <location>
        <begin position="137"/>
        <end position="155"/>
    </location>
</feature>
<accession>F9FKJ9</accession>
<dbReference type="InterPro" id="IPR006461">
    <property type="entry name" value="PLAC_motif_containing"/>
</dbReference>
<reference evidence="2" key="1">
    <citation type="journal article" date="2012" name="Mol. Plant Microbe Interact.">
        <title>A highly conserved effector in Fusarium oxysporum is required for full virulence on Arabidopsis.</title>
        <authorList>
            <person name="Thatcher L.F."/>
            <person name="Gardiner D.M."/>
            <person name="Kazan K."/>
            <person name="Manners J."/>
        </authorList>
    </citation>
    <scope>NUCLEOTIDE SEQUENCE [LARGE SCALE GENOMIC DNA]</scope>
    <source>
        <strain evidence="2">Fo5176</strain>
    </source>
</reference>
<feature type="region of interest" description="Disordered" evidence="1">
    <location>
        <begin position="316"/>
        <end position="338"/>
    </location>
</feature>